<evidence type="ECO:0000256" key="2">
    <source>
        <dbReference type="ARBA" id="ARBA00022574"/>
    </source>
</evidence>
<dbReference type="InterPro" id="IPR012972">
    <property type="entry name" value="NLE"/>
</dbReference>
<dbReference type="EMBL" id="JACVVK020000008">
    <property type="protein sequence ID" value="KAK7506095.1"/>
    <property type="molecule type" value="Genomic_DNA"/>
</dbReference>
<keyword evidence="3" id="KW-0677">Repeat</keyword>
<dbReference type="Gene3D" id="2.130.10.10">
    <property type="entry name" value="YVTN repeat-like/Quinoprotein amine dehydrogenase"/>
    <property type="match status" value="1"/>
</dbReference>
<feature type="transmembrane region" description="Helical" evidence="6">
    <location>
        <begin position="115"/>
        <end position="139"/>
    </location>
</feature>
<evidence type="ECO:0000256" key="3">
    <source>
        <dbReference type="ARBA" id="ARBA00022737"/>
    </source>
</evidence>
<feature type="transmembrane region" description="Helical" evidence="6">
    <location>
        <begin position="7"/>
        <end position="27"/>
    </location>
</feature>
<dbReference type="PROSITE" id="PS50082">
    <property type="entry name" value="WD_REPEATS_2"/>
    <property type="match status" value="4"/>
</dbReference>
<sequence length="802" mass="91396">MSFEYRYVSFLPALFDFADLVCDWLVYVDVSLTEKGLVYGPHGEGVVYSLLLFSIVGTALFLFATVNLWRYIFRVNPYADVDLVSAITIWLEDLPQICINVYIVWCRETAKNYFLLSKAAVMIIGVVARLICRLVIYFRKRLSYKFHKHRIACRALVITGLVILGGLAAYVLVLTQTHRKDTGDVEFQVPDTFLGDKYDDQRYFQNVSVFVHFPEFDSAHVVTNKSSHVTWLRLMSINEMQGNADDTISYKYGYQTTLDLQMALWERMDKAGQRRNDSWELRECVRLDLDNGSLTMISTDVCQSPTFITNLTYVYVTFSFVKPDHDLIIFKKRVFGDIRYNIKVGNGSQCQDYDVITDDINQASNKTILYYFHTSLNTTTSHLVQDAGGPRFFRNDGHDLTDVATLWKTGWGRCESSGNRGPTLHRDLVTDFVTEQLQPLSHRGPVLTMFRFYFFNYSSRGTTRIFRTWFDVNIGNEQTRKTMSGDEKAENDPGRRILAQFKSENGEVTSTPFDLPVDITVDKLQAVCNALLQTDETTPYSFFVNDTEIRESLDKTVDKETLENAEKVLEIVYQPQAVFRVRAVTRCTSTIEGHADAVIAVSFSPDGRYLASGSGDTTVRFWDIYTETPQFTCKGHRHWILCITWSPDGKKLASGCKNSQICIWDPSSGQQLGKPLTGHKQWITWLAWKPLHLDPECRFLASASKDATVKIWDTVLGHCQLTLSSHLQCVSCVRWGGTDLLYTASQDRTIKVWRSNDGVLCRTLQGHGHWVNTMALNTDYVMRTGAFDPAKAQLVHSEVTDS</sequence>
<keyword evidence="4" id="KW-0539">Nucleus</keyword>
<keyword evidence="2 5" id="KW-0853">WD repeat</keyword>
<dbReference type="Proteomes" id="UP001519460">
    <property type="component" value="Unassembled WGS sequence"/>
</dbReference>
<feature type="transmembrane region" description="Helical" evidence="6">
    <location>
        <begin position="81"/>
        <end position="103"/>
    </location>
</feature>
<dbReference type="InterPro" id="IPR019775">
    <property type="entry name" value="WD40_repeat_CS"/>
</dbReference>
<dbReference type="InterPro" id="IPR001680">
    <property type="entry name" value="WD40_rpt"/>
</dbReference>
<feature type="domain" description="NLE" evidence="7">
    <location>
        <begin position="497"/>
        <end position="556"/>
    </location>
</feature>
<feature type="transmembrane region" description="Helical" evidence="6">
    <location>
        <begin position="151"/>
        <end position="173"/>
    </location>
</feature>
<keyword evidence="6" id="KW-0472">Membrane</keyword>
<comment type="caution">
    <text evidence="8">The sequence shown here is derived from an EMBL/GenBank/DDBJ whole genome shotgun (WGS) entry which is preliminary data.</text>
</comment>
<feature type="repeat" description="WD" evidence="5">
    <location>
        <begin position="723"/>
        <end position="753"/>
    </location>
</feature>
<accession>A0ABD0M2V9</accession>
<organism evidence="8 9">
    <name type="scientific">Batillaria attramentaria</name>
    <dbReference type="NCBI Taxonomy" id="370345"/>
    <lineage>
        <taxon>Eukaryota</taxon>
        <taxon>Metazoa</taxon>
        <taxon>Spiralia</taxon>
        <taxon>Lophotrochozoa</taxon>
        <taxon>Mollusca</taxon>
        <taxon>Gastropoda</taxon>
        <taxon>Caenogastropoda</taxon>
        <taxon>Sorbeoconcha</taxon>
        <taxon>Cerithioidea</taxon>
        <taxon>Batillariidae</taxon>
        <taxon>Batillaria</taxon>
    </lineage>
</organism>
<protein>
    <recommendedName>
        <fullName evidence="7">NLE domain-containing protein</fullName>
    </recommendedName>
</protein>
<dbReference type="SUPFAM" id="SSF50978">
    <property type="entry name" value="WD40 repeat-like"/>
    <property type="match status" value="1"/>
</dbReference>
<dbReference type="InterPro" id="IPR036322">
    <property type="entry name" value="WD40_repeat_dom_sf"/>
</dbReference>
<feature type="repeat" description="WD" evidence="5">
    <location>
        <begin position="591"/>
        <end position="632"/>
    </location>
</feature>
<dbReference type="PANTHER" id="PTHR19848:SF0">
    <property type="entry name" value="NOTCHLESS PROTEIN HOMOLOG 1"/>
    <property type="match status" value="1"/>
</dbReference>
<dbReference type="Pfam" id="PF08154">
    <property type="entry name" value="NLE"/>
    <property type="match status" value="1"/>
</dbReference>
<evidence type="ECO:0000313" key="8">
    <source>
        <dbReference type="EMBL" id="KAK7506095.1"/>
    </source>
</evidence>
<evidence type="ECO:0000256" key="4">
    <source>
        <dbReference type="ARBA" id="ARBA00023242"/>
    </source>
</evidence>
<feature type="non-terminal residue" evidence="8">
    <location>
        <position position="802"/>
    </location>
</feature>
<dbReference type="InterPro" id="IPR020472">
    <property type="entry name" value="WD40_PAC1"/>
</dbReference>
<dbReference type="InterPro" id="IPR015943">
    <property type="entry name" value="WD40/YVTN_repeat-like_dom_sf"/>
</dbReference>
<dbReference type="AlphaFoldDB" id="A0ABD0M2V9"/>
<comment type="subcellular location">
    <subcellularLocation>
        <location evidence="1">Nucleus</location>
        <location evidence="1">Nucleolus</location>
    </subcellularLocation>
</comment>
<keyword evidence="9" id="KW-1185">Reference proteome</keyword>
<dbReference type="CDD" id="cd00200">
    <property type="entry name" value="WD40"/>
    <property type="match status" value="1"/>
</dbReference>
<gene>
    <name evidence="8" type="ORF">BaRGS_00002817</name>
</gene>
<proteinExistence type="predicted"/>
<feature type="transmembrane region" description="Helical" evidence="6">
    <location>
        <begin position="47"/>
        <end position="69"/>
    </location>
</feature>
<evidence type="ECO:0000256" key="5">
    <source>
        <dbReference type="PROSITE-ProRule" id="PRU00221"/>
    </source>
</evidence>
<keyword evidence="6" id="KW-0812">Transmembrane</keyword>
<dbReference type="Pfam" id="PF00400">
    <property type="entry name" value="WD40"/>
    <property type="match status" value="4"/>
</dbReference>
<evidence type="ECO:0000256" key="1">
    <source>
        <dbReference type="ARBA" id="ARBA00004604"/>
    </source>
</evidence>
<evidence type="ECO:0000259" key="7">
    <source>
        <dbReference type="Pfam" id="PF08154"/>
    </source>
</evidence>
<feature type="repeat" description="WD" evidence="5">
    <location>
        <begin position="633"/>
        <end position="674"/>
    </location>
</feature>
<evidence type="ECO:0000256" key="6">
    <source>
        <dbReference type="SAM" id="Phobius"/>
    </source>
</evidence>
<reference evidence="8 9" key="1">
    <citation type="journal article" date="2023" name="Sci. Data">
        <title>Genome assembly of the Korean intertidal mud-creeper Batillaria attramentaria.</title>
        <authorList>
            <person name="Patra A.K."/>
            <person name="Ho P.T."/>
            <person name="Jun S."/>
            <person name="Lee S.J."/>
            <person name="Kim Y."/>
            <person name="Won Y.J."/>
        </authorList>
    </citation>
    <scope>NUCLEOTIDE SEQUENCE [LARGE SCALE GENOMIC DNA]</scope>
    <source>
        <strain evidence="8">Wonlab-2016</strain>
    </source>
</reference>
<keyword evidence="6" id="KW-1133">Transmembrane helix</keyword>
<dbReference type="PROSITE" id="PS50294">
    <property type="entry name" value="WD_REPEATS_REGION"/>
    <property type="match status" value="3"/>
</dbReference>
<name>A0ABD0M2V9_9CAEN</name>
<evidence type="ECO:0000313" key="9">
    <source>
        <dbReference type="Proteomes" id="UP001519460"/>
    </source>
</evidence>
<feature type="repeat" description="WD" evidence="5">
    <location>
        <begin position="676"/>
        <end position="713"/>
    </location>
</feature>
<dbReference type="SMART" id="SM00320">
    <property type="entry name" value="WD40"/>
    <property type="match status" value="5"/>
</dbReference>
<dbReference type="GO" id="GO:0005730">
    <property type="term" value="C:nucleolus"/>
    <property type="evidence" value="ECO:0007669"/>
    <property type="project" value="UniProtKB-SubCell"/>
</dbReference>
<dbReference type="PRINTS" id="PR00320">
    <property type="entry name" value="GPROTEINBRPT"/>
</dbReference>
<dbReference type="PROSITE" id="PS00678">
    <property type="entry name" value="WD_REPEATS_1"/>
    <property type="match status" value="1"/>
</dbReference>
<dbReference type="PANTHER" id="PTHR19848">
    <property type="entry name" value="WD40 REPEAT PROTEIN"/>
    <property type="match status" value="1"/>
</dbReference>